<evidence type="ECO:0008006" key="3">
    <source>
        <dbReference type="Google" id="ProtNLM"/>
    </source>
</evidence>
<reference evidence="2" key="1">
    <citation type="journal article" date="2019" name="Int. J. Syst. Evol. Microbiol.">
        <title>The Global Catalogue of Microorganisms (GCM) 10K type strain sequencing project: providing services to taxonomists for standard genome sequencing and annotation.</title>
        <authorList>
            <consortium name="The Broad Institute Genomics Platform"/>
            <consortium name="The Broad Institute Genome Sequencing Center for Infectious Disease"/>
            <person name="Wu L."/>
            <person name="Ma J."/>
        </authorList>
    </citation>
    <scope>NUCLEOTIDE SEQUENCE [LARGE SCALE GENOMIC DNA]</scope>
    <source>
        <strain evidence="2">JCM 15442</strain>
    </source>
</reference>
<sequence length="54" mass="6177">MNAMLERYVHVRQMVLLTSDGPEQAAFYRSLGFANVRDVPELNALYRTNMQSGD</sequence>
<dbReference type="EMBL" id="BMOL01000016">
    <property type="protein sequence ID" value="GGL89325.1"/>
    <property type="molecule type" value="Genomic_DNA"/>
</dbReference>
<dbReference type="RefSeq" id="WP_229723647.1">
    <property type="nucleotide sequence ID" value="NZ_BMOL01000016.1"/>
</dbReference>
<organism evidence="1 2">
    <name type="scientific">Deinococcus aerolatus</name>
    <dbReference type="NCBI Taxonomy" id="522487"/>
    <lineage>
        <taxon>Bacteria</taxon>
        <taxon>Thermotogati</taxon>
        <taxon>Deinococcota</taxon>
        <taxon>Deinococci</taxon>
        <taxon>Deinococcales</taxon>
        <taxon>Deinococcaceae</taxon>
        <taxon>Deinococcus</taxon>
    </lineage>
</organism>
<protein>
    <recommendedName>
        <fullName evidence="3">Acetyltransferase</fullName>
    </recommendedName>
</protein>
<name>A0ABQ2GDK6_9DEIO</name>
<accession>A0ABQ2GDK6</accession>
<comment type="caution">
    <text evidence="1">The sequence shown here is derived from an EMBL/GenBank/DDBJ whole genome shotgun (WGS) entry which is preliminary data.</text>
</comment>
<gene>
    <name evidence="1" type="ORF">GCM10010840_29300</name>
</gene>
<evidence type="ECO:0000313" key="2">
    <source>
        <dbReference type="Proteomes" id="UP000639973"/>
    </source>
</evidence>
<dbReference type="Proteomes" id="UP000639973">
    <property type="component" value="Unassembled WGS sequence"/>
</dbReference>
<evidence type="ECO:0000313" key="1">
    <source>
        <dbReference type="EMBL" id="GGL89325.1"/>
    </source>
</evidence>
<proteinExistence type="predicted"/>
<keyword evidence="2" id="KW-1185">Reference proteome</keyword>